<dbReference type="PANTHER" id="PTHR21580:SF28">
    <property type="entry name" value="BOREALIN N-TERMINAL DOMAIN-CONTAINING PROTEIN-RELATED"/>
    <property type="match status" value="1"/>
</dbReference>
<reference evidence="3" key="1">
    <citation type="submission" date="2025-08" db="UniProtKB">
        <authorList>
            <consortium name="RefSeq"/>
        </authorList>
    </citation>
    <scope>IDENTIFICATION</scope>
</reference>
<organism evidence="2 3">
    <name type="scientific">Cyclospora cayetanensis</name>
    <dbReference type="NCBI Taxonomy" id="88456"/>
    <lineage>
        <taxon>Eukaryota</taxon>
        <taxon>Sar</taxon>
        <taxon>Alveolata</taxon>
        <taxon>Apicomplexa</taxon>
        <taxon>Conoidasida</taxon>
        <taxon>Coccidia</taxon>
        <taxon>Eucoccidiorida</taxon>
        <taxon>Eimeriorina</taxon>
        <taxon>Eimeriidae</taxon>
        <taxon>Cyclospora</taxon>
    </lineage>
</organism>
<keyword evidence="2" id="KW-1185">Reference proteome</keyword>
<dbReference type="Pfam" id="PF07004">
    <property type="entry name" value="SHIPPO-rpt"/>
    <property type="match status" value="7"/>
</dbReference>
<dbReference type="AlphaFoldDB" id="A0A6P6RY49"/>
<protein>
    <submittedName>
        <fullName evidence="3">Outer dense fiber protein 3</fullName>
    </submittedName>
</protein>
<feature type="region of interest" description="Disordered" evidence="1">
    <location>
        <begin position="199"/>
        <end position="251"/>
    </location>
</feature>
<evidence type="ECO:0000313" key="3">
    <source>
        <dbReference type="RefSeq" id="XP_026192035.1"/>
    </source>
</evidence>
<feature type="compositionally biased region" description="Polar residues" evidence="1">
    <location>
        <begin position="226"/>
        <end position="236"/>
    </location>
</feature>
<evidence type="ECO:0000313" key="2">
    <source>
        <dbReference type="Proteomes" id="UP000515125"/>
    </source>
</evidence>
<dbReference type="OrthoDB" id="445580at2759"/>
<dbReference type="RefSeq" id="XP_026192035.1">
    <property type="nucleotide sequence ID" value="XM_026336250.1"/>
</dbReference>
<dbReference type="InterPro" id="IPR010736">
    <property type="entry name" value="SHIPPO-rpt"/>
</dbReference>
<dbReference type="GeneID" id="34621234"/>
<accession>A0A6P6RY49</accession>
<gene>
    <name evidence="3" type="primary">LOC34621234</name>
</gene>
<sequence length="326" mass="34877">MASLPVAEHNLACLSTVAAGPKWSFGGRPAHPVSEYPVPGPGAYSPHFELAKQNAPQYGCGHLQLHERIPPIERPGAYQPQIAGGRQAASWTMGSKLAPREHRSLTPGPGAYSNVVPKSSAPAYGVGTSTRGVFSASLSPGPGTYNPGTNFGSRSPQWSLGTSQRYHFTQGKSKFPGPGAYSPCATTRDGPMYSMGARITPRNSDLTPGPGTYTPRVPKKEANRFSFGSRTPQGHLTESAPGPGAYTPTERTVWRRPPAWGFGNSNRACFAVNSCPGPGQYNPQKKSGTPSWRYLCSHLCRVSPLPYLPSFVVWVTKYTGEAFAEL</sequence>
<proteinExistence type="predicted"/>
<dbReference type="Proteomes" id="UP000515125">
    <property type="component" value="Unplaced"/>
</dbReference>
<name>A0A6P6RY49_9EIME</name>
<dbReference type="InterPro" id="IPR051291">
    <property type="entry name" value="CIMAP"/>
</dbReference>
<dbReference type="PANTHER" id="PTHR21580">
    <property type="entry name" value="SHIPPO-1-RELATED"/>
    <property type="match status" value="1"/>
</dbReference>
<evidence type="ECO:0000256" key="1">
    <source>
        <dbReference type="SAM" id="MobiDB-lite"/>
    </source>
</evidence>